<reference evidence="2 3" key="1">
    <citation type="journal article" date="2024" name="J. Plant Pathol.">
        <title>Sequence and assembly of the genome of Seiridium unicorne, isolate CBS 538.82, causal agent of cypress canker disease.</title>
        <authorList>
            <person name="Scali E."/>
            <person name="Rocca G.D."/>
            <person name="Danti R."/>
            <person name="Garbelotto M."/>
            <person name="Barberini S."/>
            <person name="Baroncelli R."/>
            <person name="Emiliani G."/>
        </authorList>
    </citation>
    <scope>NUCLEOTIDE SEQUENCE [LARGE SCALE GENOMIC DNA]</scope>
    <source>
        <strain evidence="2 3">BM-138-508</strain>
    </source>
</reference>
<dbReference type="PANTHER" id="PTHR42077">
    <property type="entry name" value="YALI0F30239P"/>
    <property type="match status" value="1"/>
</dbReference>
<keyword evidence="1" id="KW-0812">Transmembrane</keyword>
<dbReference type="EMBL" id="JARVKF010000411">
    <property type="protein sequence ID" value="KAK9415903.1"/>
    <property type="molecule type" value="Genomic_DNA"/>
</dbReference>
<dbReference type="Proteomes" id="UP001408356">
    <property type="component" value="Unassembled WGS sequence"/>
</dbReference>
<organism evidence="2 3">
    <name type="scientific">Seiridium unicorne</name>
    <dbReference type="NCBI Taxonomy" id="138068"/>
    <lineage>
        <taxon>Eukaryota</taxon>
        <taxon>Fungi</taxon>
        <taxon>Dikarya</taxon>
        <taxon>Ascomycota</taxon>
        <taxon>Pezizomycotina</taxon>
        <taxon>Sordariomycetes</taxon>
        <taxon>Xylariomycetidae</taxon>
        <taxon>Amphisphaeriales</taxon>
        <taxon>Sporocadaceae</taxon>
        <taxon>Seiridium</taxon>
    </lineage>
</organism>
<comment type="caution">
    <text evidence="2">The sequence shown here is derived from an EMBL/GenBank/DDBJ whole genome shotgun (WGS) entry which is preliminary data.</text>
</comment>
<keyword evidence="1" id="KW-1133">Transmembrane helix</keyword>
<evidence type="ECO:0000313" key="2">
    <source>
        <dbReference type="EMBL" id="KAK9415903.1"/>
    </source>
</evidence>
<dbReference type="PANTHER" id="PTHR42077:SF1">
    <property type="entry name" value="YALI0F30239P"/>
    <property type="match status" value="1"/>
</dbReference>
<name>A0ABR2UN29_9PEZI</name>
<keyword evidence="1" id="KW-0472">Membrane</keyword>
<evidence type="ECO:0000313" key="3">
    <source>
        <dbReference type="Proteomes" id="UP001408356"/>
    </source>
</evidence>
<evidence type="ECO:0000256" key="1">
    <source>
        <dbReference type="SAM" id="Phobius"/>
    </source>
</evidence>
<protein>
    <recommendedName>
        <fullName evidence="4">ATP synthase F0 subunit 8</fullName>
    </recommendedName>
</protein>
<sequence length="102" mass="11438">MAWGKKEAPKPSTLSQVVPLVILLIFLAGAAFVGYQIWIAVTKVEQQARDKMAKKNVVFTKDGMRVGVKHVEQEKYVDATQSWVVKAWNLRNSIPAAVTKRK</sequence>
<proteinExistence type="predicted"/>
<accession>A0ABR2UN29</accession>
<gene>
    <name evidence="2" type="ORF">SUNI508_10032</name>
</gene>
<feature type="transmembrane region" description="Helical" evidence="1">
    <location>
        <begin position="20"/>
        <end position="41"/>
    </location>
</feature>
<keyword evidence="3" id="KW-1185">Reference proteome</keyword>
<evidence type="ECO:0008006" key="4">
    <source>
        <dbReference type="Google" id="ProtNLM"/>
    </source>
</evidence>